<name>F6BBA5_METIK</name>
<protein>
    <submittedName>
        <fullName evidence="1">Uncharacterized protein</fullName>
    </submittedName>
</protein>
<dbReference type="RefSeq" id="WP_013799705.1">
    <property type="nucleotide sequence ID" value="NC_015562.1"/>
</dbReference>
<gene>
    <name evidence="1" type="ordered locus">Metig_1578</name>
</gene>
<evidence type="ECO:0000313" key="2">
    <source>
        <dbReference type="Proteomes" id="UP000009227"/>
    </source>
</evidence>
<dbReference type="Proteomes" id="UP000009227">
    <property type="component" value="Chromosome"/>
</dbReference>
<reference evidence="1 2" key="1">
    <citation type="submission" date="2011-05" db="EMBL/GenBank/DDBJ databases">
        <title>Complete sequence of Methanotorris igneus Kol 5.</title>
        <authorList>
            <consortium name="US DOE Joint Genome Institute"/>
            <person name="Lucas S."/>
            <person name="Han J."/>
            <person name="Lapidus A."/>
            <person name="Cheng J.-F."/>
            <person name="Goodwin L."/>
            <person name="Pitluck S."/>
            <person name="Peters L."/>
            <person name="Mikhailova N."/>
            <person name="Chertkov O."/>
            <person name="Han C."/>
            <person name="Tapia R."/>
            <person name="Land M."/>
            <person name="Hauser L."/>
            <person name="Kyrpides N."/>
            <person name="Ivanova N."/>
            <person name="Pagani I."/>
            <person name="Sieprawska-Lupa M."/>
            <person name="Whitman W."/>
            <person name="Woyke T."/>
        </authorList>
    </citation>
    <scope>NUCLEOTIDE SEQUENCE [LARGE SCALE GENOMIC DNA]</scope>
    <source>
        <strain evidence="2">DSM 5666 / JCM 11834 / Kol 5</strain>
    </source>
</reference>
<dbReference type="HOGENOM" id="CLU_2766086_0_0_2"/>
<sequence length="69" mass="7966">MPLSEILEINLVIFDKMGKMLFRTEASGKLYAIKEKFECLIEKSEEINKTIFFEDEVLFVIPLHGVCPS</sequence>
<dbReference type="EMBL" id="CP002737">
    <property type="protein sequence ID" value="AEF97112.1"/>
    <property type="molecule type" value="Genomic_DNA"/>
</dbReference>
<keyword evidence="2" id="KW-1185">Reference proteome</keyword>
<dbReference type="KEGG" id="mig:Metig_1578"/>
<dbReference type="GeneID" id="43324331"/>
<evidence type="ECO:0000313" key="1">
    <source>
        <dbReference type="EMBL" id="AEF97112.1"/>
    </source>
</evidence>
<accession>F6BBA5</accession>
<organism evidence="2">
    <name type="scientific">Methanotorris igneus (strain DSM 5666 / JCM 11834 / Kol 5)</name>
    <dbReference type="NCBI Taxonomy" id="880724"/>
    <lineage>
        <taxon>Archaea</taxon>
        <taxon>Methanobacteriati</taxon>
        <taxon>Methanobacteriota</taxon>
        <taxon>Methanomada group</taxon>
        <taxon>Methanococci</taxon>
        <taxon>Methanococcales</taxon>
        <taxon>Methanocaldococcaceae</taxon>
        <taxon>Methanotorris</taxon>
    </lineage>
</organism>
<dbReference type="AlphaFoldDB" id="F6BBA5"/>
<proteinExistence type="predicted"/>